<feature type="transmembrane region" description="Helical" evidence="1">
    <location>
        <begin position="20"/>
        <end position="37"/>
    </location>
</feature>
<comment type="caution">
    <text evidence="2">The sequence shown here is derived from an EMBL/GenBank/DDBJ whole genome shotgun (WGS) entry which is preliminary data.</text>
</comment>
<sequence>MRIKLSPSVSAYRELGPRLLRGLLLSLFYLLEFLVPAPPGTETLGNLLQGAQGKALSLTSCNSYFLVGLAILSFLYGEKTEKGCFPAFRPSCIPPYVFCKNKRDGLPANTFSDIPPSKDGFSSLFPSSVLVWGRQVLCLE</sequence>
<dbReference type="AlphaFoldDB" id="A0A9J5ZHX8"/>
<gene>
    <name evidence="2" type="ORF">H5410_021687</name>
</gene>
<protein>
    <submittedName>
        <fullName evidence="2">Uncharacterized protein</fullName>
    </submittedName>
</protein>
<evidence type="ECO:0000313" key="3">
    <source>
        <dbReference type="Proteomes" id="UP000824120"/>
    </source>
</evidence>
<accession>A0A9J5ZHX8</accession>
<reference evidence="2 3" key="1">
    <citation type="submission" date="2020-09" db="EMBL/GenBank/DDBJ databases">
        <title>De no assembly of potato wild relative species, Solanum commersonii.</title>
        <authorList>
            <person name="Cho K."/>
        </authorList>
    </citation>
    <scope>NUCLEOTIDE SEQUENCE [LARGE SCALE GENOMIC DNA]</scope>
    <source>
        <strain evidence="2">LZ3.2</strain>
        <tissue evidence="2">Leaf</tissue>
    </source>
</reference>
<feature type="transmembrane region" description="Helical" evidence="1">
    <location>
        <begin position="57"/>
        <end position="76"/>
    </location>
</feature>
<dbReference type="EMBL" id="JACXVP010000004">
    <property type="protein sequence ID" value="KAG5610406.1"/>
    <property type="molecule type" value="Genomic_DNA"/>
</dbReference>
<evidence type="ECO:0000313" key="2">
    <source>
        <dbReference type="EMBL" id="KAG5610406.1"/>
    </source>
</evidence>
<keyword evidence="1" id="KW-0472">Membrane</keyword>
<dbReference type="Proteomes" id="UP000824120">
    <property type="component" value="Chromosome 4"/>
</dbReference>
<name>A0A9J5ZHX8_SOLCO</name>
<keyword evidence="3" id="KW-1185">Reference proteome</keyword>
<evidence type="ECO:0000256" key="1">
    <source>
        <dbReference type="SAM" id="Phobius"/>
    </source>
</evidence>
<keyword evidence="1" id="KW-1133">Transmembrane helix</keyword>
<keyword evidence="1" id="KW-0812">Transmembrane</keyword>
<proteinExistence type="predicted"/>
<organism evidence="2 3">
    <name type="scientific">Solanum commersonii</name>
    <name type="common">Commerson's wild potato</name>
    <name type="synonym">Commerson's nightshade</name>
    <dbReference type="NCBI Taxonomy" id="4109"/>
    <lineage>
        <taxon>Eukaryota</taxon>
        <taxon>Viridiplantae</taxon>
        <taxon>Streptophyta</taxon>
        <taxon>Embryophyta</taxon>
        <taxon>Tracheophyta</taxon>
        <taxon>Spermatophyta</taxon>
        <taxon>Magnoliopsida</taxon>
        <taxon>eudicotyledons</taxon>
        <taxon>Gunneridae</taxon>
        <taxon>Pentapetalae</taxon>
        <taxon>asterids</taxon>
        <taxon>lamiids</taxon>
        <taxon>Solanales</taxon>
        <taxon>Solanaceae</taxon>
        <taxon>Solanoideae</taxon>
        <taxon>Solaneae</taxon>
        <taxon>Solanum</taxon>
    </lineage>
</organism>